<sequence length="79" mass="8793">MLQVRKVIEHVYEKIMGAGSDAGSQTASQSGGSGGQDKAESEKDEERTSIAEEKVELLCQDQVLDPNMDLRTVRHFIWK</sequence>
<feature type="compositionally biased region" description="Basic and acidic residues" evidence="1">
    <location>
        <begin position="37"/>
        <end position="51"/>
    </location>
</feature>
<feature type="non-terminal residue" evidence="2">
    <location>
        <position position="79"/>
    </location>
</feature>
<feature type="region of interest" description="Disordered" evidence="1">
    <location>
        <begin position="18"/>
        <end position="51"/>
    </location>
</feature>
<evidence type="ECO:0000313" key="2">
    <source>
        <dbReference type="EMBL" id="KFM72087.1"/>
    </source>
</evidence>
<name>A0A087U3Z8_STEMI</name>
<dbReference type="Proteomes" id="UP000054359">
    <property type="component" value="Unassembled WGS sequence"/>
</dbReference>
<evidence type="ECO:0000256" key="1">
    <source>
        <dbReference type="SAM" id="MobiDB-lite"/>
    </source>
</evidence>
<dbReference type="STRING" id="407821.A0A087U3Z8"/>
<evidence type="ECO:0000313" key="3">
    <source>
        <dbReference type="Proteomes" id="UP000054359"/>
    </source>
</evidence>
<proteinExistence type="predicted"/>
<dbReference type="AlphaFoldDB" id="A0A087U3Z8"/>
<accession>A0A087U3Z8</accession>
<keyword evidence="3" id="KW-1185">Reference proteome</keyword>
<dbReference type="EMBL" id="KK118047">
    <property type="protein sequence ID" value="KFM72087.1"/>
    <property type="molecule type" value="Genomic_DNA"/>
</dbReference>
<dbReference type="Pfam" id="PF11816">
    <property type="entry name" value="DUF3337"/>
    <property type="match status" value="1"/>
</dbReference>
<dbReference type="OrthoDB" id="2421129at2759"/>
<organism evidence="2 3">
    <name type="scientific">Stegodyphus mimosarum</name>
    <name type="common">African social velvet spider</name>
    <dbReference type="NCBI Taxonomy" id="407821"/>
    <lineage>
        <taxon>Eukaryota</taxon>
        <taxon>Metazoa</taxon>
        <taxon>Ecdysozoa</taxon>
        <taxon>Arthropoda</taxon>
        <taxon>Chelicerata</taxon>
        <taxon>Arachnida</taxon>
        <taxon>Araneae</taxon>
        <taxon>Araneomorphae</taxon>
        <taxon>Entelegynae</taxon>
        <taxon>Eresoidea</taxon>
        <taxon>Eresidae</taxon>
        <taxon>Stegodyphus</taxon>
    </lineage>
</organism>
<gene>
    <name evidence="2" type="ORF">X975_21000</name>
</gene>
<protein>
    <submittedName>
        <fullName evidence="2">WD repeat-containing protein 48</fullName>
    </submittedName>
</protein>
<feature type="compositionally biased region" description="Low complexity" evidence="1">
    <location>
        <begin position="18"/>
        <end position="30"/>
    </location>
</feature>
<reference evidence="2 3" key="1">
    <citation type="submission" date="2013-11" db="EMBL/GenBank/DDBJ databases">
        <title>Genome sequencing of Stegodyphus mimosarum.</title>
        <authorList>
            <person name="Bechsgaard J."/>
        </authorList>
    </citation>
    <scope>NUCLEOTIDE SEQUENCE [LARGE SCALE GENOMIC DNA]</scope>
</reference>
<dbReference type="InterPro" id="IPR021772">
    <property type="entry name" value="WDR48/Bun107"/>
</dbReference>